<accession>A0A3P3VTC0</accession>
<evidence type="ECO:0000259" key="1">
    <source>
        <dbReference type="Pfam" id="PF05155"/>
    </source>
</evidence>
<dbReference type="InterPro" id="IPR022688">
    <property type="entry name" value="G2P_C"/>
</dbReference>
<dbReference type="AlphaFoldDB" id="A0A3P3VTC0"/>
<feature type="domain" description="Replication-associated protein G2P C-terminal" evidence="1">
    <location>
        <begin position="16"/>
        <end position="60"/>
    </location>
</feature>
<gene>
    <name evidence="2" type="ORF">D0544_06350</name>
</gene>
<proteinExistence type="predicted"/>
<organism evidence="2 3">
    <name type="scientific">Aestuariirhabdus litorea</name>
    <dbReference type="NCBI Taxonomy" id="2528527"/>
    <lineage>
        <taxon>Bacteria</taxon>
        <taxon>Pseudomonadati</taxon>
        <taxon>Pseudomonadota</taxon>
        <taxon>Gammaproteobacteria</taxon>
        <taxon>Oceanospirillales</taxon>
        <taxon>Aestuariirhabdaceae</taxon>
        <taxon>Aestuariirhabdus</taxon>
    </lineage>
</organism>
<evidence type="ECO:0000313" key="2">
    <source>
        <dbReference type="EMBL" id="RRJ84719.1"/>
    </source>
</evidence>
<evidence type="ECO:0000313" key="3">
    <source>
        <dbReference type="Proteomes" id="UP000280792"/>
    </source>
</evidence>
<keyword evidence="3" id="KW-1185">Reference proteome</keyword>
<protein>
    <recommendedName>
        <fullName evidence="1">Replication-associated protein G2P C-terminal domain-containing protein</fullName>
    </recommendedName>
</protein>
<comment type="caution">
    <text evidence="2">The sequence shown here is derived from an EMBL/GenBank/DDBJ whole genome shotgun (WGS) entry which is preliminary data.</text>
</comment>
<sequence>MPWQLWLCWANSACPRRSWLEHGFDIALRQESVDRSNVVPLIRILEAQPVSVPSWAFDQQLVHPSARH</sequence>
<dbReference type="Proteomes" id="UP000280792">
    <property type="component" value="Unassembled WGS sequence"/>
</dbReference>
<dbReference type="GO" id="GO:0006260">
    <property type="term" value="P:DNA replication"/>
    <property type="evidence" value="ECO:0007669"/>
    <property type="project" value="InterPro"/>
</dbReference>
<name>A0A3P3VTC0_9GAMM</name>
<reference evidence="2 3" key="1">
    <citation type="submission" date="2018-08" db="EMBL/GenBank/DDBJ databases">
        <authorList>
            <person name="Khan S.A."/>
        </authorList>
    </citation>
    <scope>NUCLEOTIDE SEQUENCE [LARGE SCALE GENOMIC DNA]</scope>
    <source>
        <strain evidence="2 3">GTF-13</strain>
    </source>
</reference>
<dbReference type="EMBL" id="QWEZ01000001">
    <property type="protein sequence ID" value="RRJ84719.1"/>
    <property type="molecule type" value="Genomic_DNA"/>
</dbReference>
<dbReference type="Pfam" id="PF05155">
    <property type="entry name" value="G2P_X_C"/>
    <property type="match status" value="1"/>
</dbReference>
<reference evidence="2 3" key="2">
    <citation type="submission" date="2018-12" db="EMBL/GenBank/DDBJ databases">
        <title>Simiduia agarivorans gen. nov., sp. nov., a marine, agarolytic bacterium isolated from shallow coastal water from Keelung, Taiwan.</title>
        <authorList>
            <person name="Shieh W.Y."/>
        </authorList>
    </citation>
    <scope>NUCLEOTIDE SEQUENCE [LARGE SCALE GENOMIC DNA]</scope>
    <source>
        <strain evidence="2 3">GTF-13</strain>
    </source>
</reference>